<comment type="caution">
    <text evidence="5">The sequence shown here is derived from an EMBL/GenBank/DDBJ whole genome shotgun (WGS) entry which is preliminary data.</text>
</comment>
<dbReference type="Gene3D" id="1.10.260.40">
    <property type="entry name" value="lambda repressor-like DNA-binding domains"/>
    <property type="match status" value="1"/>
</dbReference>
<keyword evidence="3" id="KW-0804">Transcription</keyword>
<evidence type="ECO:0000256" key="1">
    <source>
        <dbReference type="ARBA" id="ARBA00023015"/>
    </source>
</evidence>
<dbReference type="PRINTS" id="PR00036">
    <property type="entry name" value="HTHLACI"/>
</dbReference>
<dbReference type="Proteomes" id="UP000635565">
    <property type="component" value="Unassembled WGS sequence"/>
</dbReference>
<evidence type="ECO:0000313" key="5">
    <source>
        <dbReference type="EMBL" id="GHO87610.1"/>
    </source>
</evidence>
<reference evidence="5 6" key="1">
    <citation type="journal article" date="2021" name="Int. J. Syst. Evol. Microbiol.">
        <title>Reticulibacter mediterranei gen. nov., sp. nov., within the new family Reticulibacteraceae fam. nov., and Ktedonospora formicarum gen. nov., sp. nov., Ktedonobacter robiniae sp. nov., Dictyobacter formicarum sp. nov. and Dictyobacter arantiisoli sp. nov., belonging to the class Ktedonobacteria.</title>
        <authorList>
            <person name="Yabe S."/>
            <person name="Zheng Y."/>
            <person name="Wang C.M."/>
            <person name="Sakai Y."/>
            <person name="Abe K."/>
            <person name="Yokota A."/>
            <person name="Donadio S."/>
            <person name="Cavaletti L."/>
            <person name="Monciardini P."/>
        </authorList>
    </citation>
    <scope>NUCLEOTIDE SEQUENCE [LARGE SCALE GENOMIC DNA]</scope>
    <source>
        <strain evidence="5 6">SOSP1-9</strain>
    </source>
</reference>
<dbReference type="Pfam" id="PF00356">
    <property type="entry name" value="LacI"/>
    <property type="match status" value="1"/>
</dbReference>
<dbReference type="CDD" id="cd06267">
    <property type="entry name" value="PBP1_LacI_sugar_binding-like"/>
    <property type="match status" value="1"/>
</dbReference>
<accession>A0ABQ3VNI2</accession>
<dbReference type="InterPro" id="IPR046335">
    <property type="entry name" value="LacI/GalR-like_sensor"/>
</dbReference>
<dbReference type="PANTHER" id="PTHR30146">
    <property type="entry name" value="LACI-RELATED TRANSCRIPTIONAL REPRESSOR"/>
    <property type="match status" value="1"/>
</dbReference>
<evidence type="ECO:0000256" key="2">
    <source>
        <dbReference type="ARBA" id="ARBA00023125"/>
    </source>
</evidence>
<gene>
    <name evidence="5" type="primary">lacI_8</name>
    <name evidence="5" type="ORF">KSZ_56160</name>
</gene>
<dbReference type="PROSITE" id="PS00356">
    <property type="entry name" value="HTH_LACI_1"/>
    <property type="match status" value="1"/>
</dbReference>
<dbReference type="Pfam" id="PF13377">
    <property type="entry name" value="Peripla_BP_3"/>
    <property type="match status" value="1"/>
</dbReference>
<dbReference type="InterPro" id="IPR010982">
    <property type="entry name" value="Lambda_DNA-bd_dom_sf"/>
</dbReference>
<name>A0ABQ3VNI2_9CHLR</name>
<dbReference type="SMART" id="SM00354">
    <property type="entry name" value="HTH_LACI"/>
    <property type="match status" value="1"/>
</dbReference>
<evidence type="ECO:0000256" key="3">
    <source>
        <dbReference type="ARBA" id="ARBA00023163"/>
    </source>
</evidence>
<protein>
    <submittedName>
        <fullName evidence="5">LacI family transcriptional regulator</fullName>
    </submittedName>
</protein>
<dbReference type="CDD" id="cd01392">
    <property type="entry name" value="HTH_LacI"/>
    <property type="match status" value="1"/>
</dbReference>
<dbReference type="PANTHER" id="PTHR30146:SF109">
    <property type="entry name" value="HTH-TYPE TRANSCRIPTIONAL REGULATOR GALS"/>
    <property type="match status" value="1"/>
</dbReference>
<dbReference type="InterPro" id="IPR028082">
    <property type="entry name" value="Peripla_BP_I"/>
</dbReference>
<proteinExistence type="predicted"/>
<feature type="domain" description="HTH lacI-type" evidence="4">
    <location>
        <begin position="5"/>
        <end position="59"/>
    </location>
</feature>
<dbReference type="EMBL" id="BNJJ01000018">
    <property type="protein sequence ID" value="GHO87610.1"/>
    <property type="molecule type" value="Genomic_DNA"/>
</dbReference>
<keyword evidence="2" id="KW-0238">DNA-binding</keyword>
<evidence type="ECO:0000259" key="4">
    <source>
        <dbReference type="PROSITE" id="PS50932"/>
    </source>
</evidence>
<keyword evidence="1" id="KW-0805">Transcription regulation</keyword>
<dbReference type="RefSeq" id="WP_201365154.1">
    <property type="nucleotide sequence ID" value="NZ_BNJJ01000018.1"/>
</dbReference>
<dbReference type="Gene3D" id="3.40.50.2300">
    <property type="match status" value="2"/>
</dbReference>
<dbReference type="SUPFAM" id="SSF47413">
    <property type="entry name" value="lambda repressor-like DNA-binding domains"/>
    <property type="match status" value="1"/>
</dbReference>
<keyword evidence="6" id="KW-1185">Reference proteome</keyword>
<dbReference type="SUPFAM" id="SSF53822">
    <property type="entry name" value="Periplasmic binding protein-like I"/>
    <property type="match status" value="1"/>
</dbReference>
<dbReference type="InterPro" id="IPR000843">
    <property type="entry name" value="HTH_LacI"/>
</dbReference>
<sequence>MAKKPTIRDIARLAGVSKSTVSRVLNNSANVDPFTRERIQRVIAEHDFVPDQTAMHLARGDRRLIGMLLPALWSFIPEIIRGIASVVEENGYEIILYSSAGHKDFRNVVDRVLTTNLTAGLLASIHTHSPQHLITLSRSGLPVVIINLTALRLDSPWVSVDNAGGARLATRHLLSLGHERIAFLFPSPDLPCFHDRYHGYCQALREAGIEPDPMLALYDDGSAVKCLQEIQAMSTPPTAIVVGNDYLAYSVIMELGKLGWRVPEDIAIVGFDDVIPPYQSSIALTTVRQPFYEIGQCAVEMLLSQLNPRFKPSRNWLEFAVPFDPDWQTSPDGHTWPSCHIQLPLTLTVRNSCGSGRRYSSGIQHET</sequence>
<dbReference type="PROSITE" id="PS50932">
    <property type="entry name" value="HTH_LACI_2"/>
    <property type="match status" value="1"/>
</dbReference>
<organism evidence="5 6">
    <name type="scientific">Dictyobacter formicarum</name>
    <dbReference type="NCBI Taxonomy" id="2778368"/>
    <lineage>
        <taxon>Bacteria</taxon>
        <taxon>Bacillati</taxon>
        <taxon>Chloroflexota</taxon>
        <taxon>Ktedonobacteria</taxon>
        <taxon>Ktedonobacterales</taxon>
        <taxon>Dictyobacteraceae</taxon>
        <taxon>Dictyobacter</taxon>
    </lineage>
</organism>
<evidence type="ECO:0000313" key="6">
    <source>
        <dbReference type="Proteomes" id="UP000635565"/>
    </source>
</evidence>